<dbReference type="Pfam" id="PF14833">
    <property type="entry name" value="NAD_binding_11"/>
    <property type="match status" value="1"/>
</dbReference>
<dbReference type="PANTHER" id="PTHR22981:SF7">
    <property type="entry name" value="3-HYDROXYISOBUTYRATE DEHYDROGENASE, MITOCHONDRIAL"/>
    <property type="match status" value="1"/>
</dbReference>
<feature type="domain" description="3-hydroxyisobutyrate dehydrogenase-like NAD-binding" evidence="7">
    <location>
        <begin position="169"/>
        <end position="295"/>
    </location>
</feature>
<dbReference type="InterPro" id="IPR036291">
    <property type="entry name" value="NAD(P)-bd_dom_sf"/>
</dbReference>
<dbReference type="InterPro" id="IPR002204">
    <property type="entry name" value="3-OH-isobutyrate_DH-rel_CS"/>
</dbReference>
<comment type="caution">
    <text evidence="8">The sequence shown here is derived from an EMBL/GenBank/DDBJ whole genome shotgun (WGS) entry which is preliminary data.</text>
</comment>
<comment type="catalytic activity">
    <reaction evidence="5">
        <text>3-hydroxy-2-methylpropanoate + NAD(+) = 2-methyl-3-oxopropanoate + NADH + H(+)</text>
        <dbReference type="Rhea" id="RHEA:17681"/>
        <dbReference type="ChEBI" id="CHEBI:11805"/>
        <dbReference type="ChEBI" id="CHEBI:15378"/>
        <dbReference type="ChEBI" id="CHEBI:57540"/>
        <dbReference type="ChEBI" id="CHEBI:57700"/>
        <dbReference type="ChEBI" id="CHEBI:57945"/>
        <dbReference type="EC" id="1.1.1.31"/>
    </reaction>
</comment>
<evidence type="ECO:0000313" key="9">
    <source>
        <dbReference type="Proteomes" id="UP001500074"/>
    </source>
</evidence>
<dbReference type="PIRSF" id="PIRSF000103">
    <property type="entry name" value="HIBADH"/>
    <property type="match status" value="1"/>
</dbReference>
<proteinExistence type="inferred from homology"/>
<evidence type="ECO:0000259" key="7">
    <source>
        <dbReference type="Pfam" id="PF14833"/>
    </source>
</evidence>
<evidence type="ECO:0000259" key="6">
    <source>
        <dbReference type="Pfam" id="PF03446"/>
    </source>
</evidence>
<dbReference type="SUPFAM" id="SSF51735">
    <property type="entry name" value="NAD(P)-binding Rossmann-fold domains"/>
    <property type="match status" value="1"/>
</dbReference>
<dbReference type="NCBIfam" id="TIGR01692">
    <property type="entry name" value="HIBADH"/>
    <property type="match status" value="1"/>
</dbReference>
<dbReference type="InterPro" id="IPR029154">
    <property type="entry name" value="HIBADH-like_NADP-bd"/>
</dbReference>
<evidence type="ECO:0000256" key="3">
    <source>
        <dbReference type="ARBA" id="ARBA00023002"/>
    </source>
</evidence>
<dbReference type="PROSITE" id="PS00895">
    <property type="entry name" value="3_HYDROXYISOBUT_DH"/>
    <property type="match status" value="1"/>
</dbReference>
<keyword evidence="2 5" id="KW-0101">Branched-chain amino acid catabolism</keyword>
<dbReference type="Gene3D" id="1.10.1040.10">
    <property type="entry name" value="N-(1-d-carboxylethyl)-l-norvaline Dehydrogenase, domain 2"/>
    <property type="match status" value="1"/>
</dbReference>
<comment type="pathway">
    <text evidence="5">Amino-acid degradation; L-valine degradation.</text>
</comment>
<comment type="similarity">
    <text evidence="1 5">Belongs to the HIBADH-related family.</text>
</comment>
<dbReference type="Proteomes" id="UP001500074">
    <property type="component" value="Unassembled WGS sequence"/>
</dbReference>
<organism evidence="8 9">
    <name type="scientific">Modicisalibacter zincidurans</name>
    <dbReference type="NCBI Taxonomy" id="1178777"/>
    <lineage>
        <taxon>Bacteria</taxon>
        <taxon>Pseudomonadati</taxon>
        <taxon>Pseudomonadota</taxon>
        <taxon>Gammaproteobacteria</taxon>
        <taxon>Oceanospirillales</taxon>
        <taxon>Halomonadaceae</taxon>
        <taxon>Modicisalibacter</taxon>
    </lineage>
</organism>
<accession>A0ABP9QXL4</accession>
<dbReference type="PANTHER" id="PTHR22981">
    <property type="entry name" value="3-HYDROXYISOBUTYRATE DEHYDROGENASE-RELATED"/>
    <property type="match status" value="1"/>
</dbReference>
<name>A0ABP9QXL4_9GAMM</name>
<dbReference type="SUPFAM" id="SSF48179">
    <property type="entry name" value="6-phosphogluconate dehydrogenase C-terminal domain-like"/>
    <property type="match status" value="1"/>
</dbReference>
<dbReference type="Gene3D" id="3.40.50.720">
    <property type="entry name" value="NAD(P)-binding Rossmann-like Domain"/>
    <property type="match status" value="1"/>
</dbReference>
<dbReference type="InterPro" id="IPR011548">
    <property type="entry name" value="HIBADH"/>
</dbReference>
<evidence type="ECO:0000256" key="4">
    <source>
        <dbReference type="ARBA" id="ARBA00023027"/>
    </source>
</evidence>
<dbReference type="EC" id="1.1.1.31" evidence="5"/>
<reference evidence="9" key="1">
    <citation type="journal article" date="2019" name="Int. J. Syst. Evol. Microbiol.">
        <title>The Global Catalogue of Microorganisms (GCM) 10K type strain sequencing project: providing services to taxonomists for standard genome sequencing and annotation.</title>
        <authorList>
            <consortium name="The Broad Institute Genomics Platform"/>
            <consortium name="The Broad Institute Genome Sequencing Center for Infectious Disease"/>
            <person name="Wu L."/>
            <person name="Ma J."/>
        </authorList>
    </citation>
    <scope>NUCLEOTIDE SEQUENCE [LARGE SCALE GENOMIC DNA]</scope>
    <source>
        <strain evidence="9">JCM 18472</strain>
    </source>
</reference>
<sequence>MTSMKVAFIGLGNMGAPMAENLIKAGFEVTVYDLVESAMQTLEQAGARRASSASEAARGVEVVISMLPAGAHVRSLYLGGDAPGLLDALDGKPLLIDASTIAPDDARTVAEAAAARGLSYLDAPVSGGVGGARAGTLTFIVGGSAEAYVQARPLLEAMGKNIFHAGASGAGQVAKLCNNMLLGILMSGTAEALALGVGNGLDPAVLSEIMKQSSGGNWALNVYNPWPGVMEQTPASNGYQGGFLVDLMGKDLGLATTLALESRAAIPMGAQARNLYALHASQGNGRLDFSSIQRFYRAGDSDADREGDDKG</sequence>
<evidence type="ECO:0000256" key="5">
    <source>
        <dbReference type="RuleBase" id="RU910714"/>
    </source>
</evidence>
<evidence type="ECO:0000313" key="8">
    <source>
        <dbReference type="EMBL" id="GAA5169189.1"/>
    </source>
</evidence>
<evidence type="ECO:0000256" key="1">
    <source>
        <dbReference type="ARBA" id="ARBA00009080"/>
    </source>
</evidence>
<protein>
    <recommendedName>
        <fullName evidence="5">3-hydroxyisobutyrate dehydrogenase</fullName>
        <shortName evidence="5">HIBADH</shortName>
        <ecNumber evidence="5">1.1.1.31</ecNumber>
    </recommendedName>
</protein>
<dbReference type="Pfam" id="PF03446">
    <property type="entry name" value="NAD_binding_2"/>
    <property type="match status" value="1"/>
</dbReference>
<keyword evidence="3 5" id="KW-0560">Oxidoreductase</keyword>
<gene>
    <name evidence="8" type="primary">mmsB</name>
    <name evidence="8" type="ORF">GCM10023342_00630</name>
</gene>
<keyword evidence="9" id="KW-1185">Reference proteome</keyword>
<dbReference type="InterPro" id="IPR006115">
    <property type="entry name" value="6PGDH_NADP-bd"/>
</dbReference>
<dbReference type="EMBL" id="BAABKI010000002">
    <property type="protein sequence ID" value="GAA5169189.1"/>
    <property type="molecule type" value="Genomic_DNA"/>
</dbReference>
<evidence type="ECO:0000256" key="2">
    <source>
        <dbReference type="ARBA" id="ARBA00022456"/>
    </source>
</evidence>
<dbReference type="InterPro" id="IPR015815">
    <property type="entry name" value="HIBADH-related"/>
</dbReference>
<dbReference type="InterPro" id="IPR013328">
    <property type="entry name" value="6PGD_dom2"/>
</dbReference>
<feature type="domain" description="6-phosphogluconate dehydrogenase NADP-binding" evidence="6">
    <location>
        <begin position="5"/>
        <end position="166"/>
    </location>
</feature>
<dbReference type="InterPro" id="IPR008927">
    <property type="entry name" value="6-PGluconate_DH-like_C_sf"/>
</dbReference>
<keyword evidence="4 5" id="KW-0520">NAD</keyword>